<keyword evidence="3" id="KW-0418">Kinase</keyword>
<keyword evidence="7" id="KW-1185">Reference proteome</keyword>
<dbReference type="RefSeq" id="XP_041221436.1">
    <property type="nucleotide sequence ID" value="XM_041367799.1"/>
</dbReference>
<dbReference type="InterPro" id="IPR011009">
    <property type="entry name" value="Kinase-like_dom_sf"/>
</dbReference>
<evidence type="ECO:0000256" key="2">
    <source>
        <dbReference type="ARBA" id="ARBA00022679"/>
    </source>
</evidence>
<dbReference type="Proteomes" id="UP001195769">
    <property type="component" value="Unassembled WGS sequence"/>
</dbReference>
<dbReference type="GO" id="GO:0005524">
    <property type="term" value="F:ATP binding"/>
    <property type="evidence" value="ECO:0007669"/>
    <property type="project" value="InterPro"/>
</dbReference>
<name>A0AAD4HFM0_9AGAM</name>
<dbReference type="EMBL" id="JABBWK010000061">
    <property type="protein sequence ID" value="KAG1895860.1"/>
    <property type="molecule type" value="Genomic_DNA"/>
</dbReference>
<dbReference type="InterPro" id="IPR004166">
    <property type="entry name" value="a-kinase_dom"/>
</dbReference>
<protein>
    <recommendedName>
        <fullName evidence="5">Alpha-type protein kinase domain-containing protein</fullName>
    </recommendedName>
</protein>
<evidence type="ECO:0000256" key="3">
    <source>
        <dbReference type="ARBA" id="ARBA00022777"/>
    </source>
</evidence>
<comment type="caution">
    <text evidence="6">The sequence shown here is derived from an EMBL/GenBank/DDBJ whole genome shotgun (WGS) entry which is preliminary data.</text>
</comment>
<dbReference type="GO" id="GO:0004674">
    <property type="term" value="F:protein serine/threonine kinase activity"/>
    <property type="evidence" value="ECO:0007669"/>
    <property type="project" value="UniProtKB-KW"/>
</dbReference>
<dbReference type="Gene3D" id="3.20.200.10">
    <property type="entry name" value="MHCK/EF2 kinase"/>
    <property type="match status" value="1"/>
</dbReference>
<evidence type="ECO:0000259" key="5">
    <source>
        <dbReference type="Pfam" id="PF02816"/>
    </source>
</evidence>
<dbReference type="Pfam" id="PF02816">
    <property type="entry name" value="Alpha_kinase"/>
    <property type="match status" value="1"/>
</dbReference>
<keyword evidence="1" id="KW-0723">Serine/threonine-protein kinase</keyword>
<sequence>MDGQECGKCSKLWEATEAERTAVYDKPQCKHCGVCYDFLRSTLCEPCKVVQPGYHDGEAVLSNPSSESAKILSHGSSVGNATRSTAATILDRRSGFTSIASQHHLNQPRPQNSSLLSASEVNRKVSALKARAKNSQVDIDFSLWVYPAQNKQVTAKRAKIPPSHCTFPANESARGALQQLLLKSKGMYCTIPVQSTDAIPSEILDSMFKFEAATFCTAKGSGPGGTAVIEDQVMDGSIEDLFVRLKHKRVLSDKDGSAKVPRITLHIYVYEIEWDNEEADNSPDIVETRHNSKGKSRVRKSAPSRKRKRSDSKDLASATPGPSTKRALYQSEYQRRPSAQGSAQFSFETFKFRQTTCTIATDGTIEPTHCEDLEEISIARNWQTQHRAKQLGGGYLGQGLTKLAIRGRYKGLDYAILQCKPISSSSNTNMKDLSDELCLLHKAQYFMDSFYKRALAHGVKGLPSMKWNIVGAFIGKLTDLLPPAPTDGTDDNRSLLYDVFLATPLLPSGALYREVKFSGNEQPGNNEDMIGRVVDAYSHHVLVDSSPDHSVTLFDPQAHIESQDSGYWDKGPDQIQLFQALHDCNQFCKALELEQHVPGFKH</sequence>
<evidence type="ECO:0000256" key="1">
    <source>
        <dbReference type="ARBA" id="ARBA00022527"/>
    </source>
</evidence>
<accession>A0AAD4HFM0</accession>
<dbReference type="AlphaFoldDB" id="A0AAD4HFM0"/>
<gene>
    <name evidence="6" type="ORF">F5891DRAFT_1193674</name>
</gene>
<evidence type="ECO:0000313" key="7">
    <source>
        <dbReference type="Proteomes" id="UP001195769"/>
    </source>
</evidence>
<organism evidence="6 7">
    <name type="scientific">Suillus fuscotomentosus</name>
    <dbReference type="NCBI Taxonomy" id="1912939"/>
    <lineage>
        <taxon>Eukaryota</taxon>
        <taxon>Fungi</taxon>
        <taxon>Dikarya</taxon>
        <taxon>Basidiomycota</taxon>
        <taxon>Agaricomycotina</taxon>
        <taxon>Agaricomycetes</taxon>
        <taxon>Agaricomycetidae</taxon>
        <taxon>Boletales</taxon>
        <taxon>Suillineae</taxon>
        <taxon>Suillaceae</taxon>
        <taxon>Suillus</taxon>
    </lineage>
</organism>
<dbReference type="SUPFAM" id="SSF56112">
    <property type="entry name" value="Protein kinase-like (PK-like)"/>
    <property type="match status" value="1"/>
</dbReference>
<keyword evidence="2" id="KW-0808">Transferase</keyword>
<feature type="domain" description="Alpha-type protein kinase" evidence="5">
    <location>
        <begin position="422"/>
        <end position="588"/>
    </location>
</feature>
<dbReference type="CDD" id="cd04515">
    <property type="entry name" value="Alpha_kinase"/>
    <property type="match status" value="1"/>
</dbReference>
<feature type="compositionally biased region" description="Basic residues" evidence="4">
    <location>
        <begin position="291"/>
        <end position="310"/>
    </location>
</feature>
<reference evidence="6" key="1">
    <citation type="journal article" date="2020" name="New Phytol.">
        <title>Comparative genomics reveals dynamic genome evolution in host specialist ectomycorrhizal fungi.</title>
        <authorList>
            <person name="Lofgren L.A."/>
            <person name="Nguyen N.H."/>
            <person name="Vilgalys R."/>
            <person name="Ruytinx J."/>
            <person name="Liao H.L."/>
            <person name="Branco S."/>
            <person name="Kuo A."/>
            <person name="LaButti K."/>
            <person name="Lipzen A."/>
            <person name="Andreopoulos W."/>
            <person name="Pangilinan J."/>
            <person name="Riley R."/>
            <person name="Hundley H."/>
            <person name="Na H."/>
            <person name="Barry K."/>
            <person name="Grigoriev I.V."/>
            <person name="Stajich J.E."/>
            <person name="Kennedy P.G."/>
        </authorList>
    </citation>
    <scope>NUCLEOTIDE SEQUENCE</scope>
    <source>
        <strain evidence="6">FC203</strain>
    </source>
</reference>
<dbReference type="GeneID" id="64662097"/>
<evidence type="ECO:0000256" key="4">
    <source>
        <dbReference type="SAM" id="MobiDB-lite"/>
    </source>
</evidence>
<evidence type="ECO:0000313" key="6">
    <source>
        <dbReference type="EMBL" id="KAG1895860.1"/>
    </source>
</evidence>
<feature type="region of interest" description="Disordered" evidence="4">
    <location>
        <begin position="282"/>
        <end position="326"/>
    </location>
</feature>
<proteinExistence type="predicted"/>